<dbReference type="InterPro" id="IPR027935">
    <property type="entry name" value="Di19_C"/>
</dbReference>
<dbReference type="Proteomes" id="UP001153555">
    <property type="component" value="Unassembled WGS sequence"/>
</dbReference>
<organism evidence="2 3">
    <name type="scientific">Striga hermonthica</name>
    <name type="common">Purple witchweed</name>
    <name type="synonym">Buchnera hermonthica</name>
    <dbReference type="NCBI Taxonomy" id="68872"/>
    <lineage>
        <taxon>Eukaryota</taxon>
        <taxon>Viridiplantae</taxon>
        <taxon>Streptophyta</taxon>
        <taxon>Embryophyta</taxon>
        <taxon>Tracheophyta</taxon>
        <taxon>Spermatophyta</taxon>
        <taxon>Magnoliopsida</taxon>
        <taxon>eudicotyledons</taxon>
        <taxon>Gunneridae</taxon>
        <taxon>Pentapetalae</taxon>
        <taxon>asterids</taxon>
        <taxon>lamiids</taxon>
        <taxon>Lamiales</taxon>
        <taxon>Orobanchaceae</taxon>
        <taxon>Buchnereae</taxon>
        <taxon>Striga</taxon>
    </lineage>
</organism>
<sequence length="33" mass="3751">KAEQPPMSVKDKEEKAKRSEFVQGLVLSTMMLD</sequence>
<evidence type="ECO:0000313" key="2">
    <source>
        <dbReference type="EMBL" id="CAA0822323.1"/>
    </source>
</evidence>
<protein>
    <submittedName>
        <fullName evidence="2">Protein DEHYDRATION-INDUCED 19 homolog 3</fullName>
    </submittedName>
</protein>
<reference evidence="2" key="1">
    <citation type="submission" date="2019-12" db="EMBL/GenBank/DDBJ databases">
        <authorList>
            <person name="Scholes J."/>
        </authorList>
    </citation>
    <scope>NUCLEOTIDE SEQUENCE</scope>
</reference>
<dbReference type="AlphaFoldDB" id="A0A9N7MXW0"/>
<feature type="non-terminal residue" evidence="2">
    <location>
        <position position="33"/>
    </location>
</feature>
<keyword evidence="3" id="KW-1185">Reference proteome</keyword>
<name>A0A9N7MXW0_STRHE</name>
<evidence type="ECO:0000259" key="1">
    <source>
        <dbReference type="Pfam" id="PF14571"/>
    </source>
</evidence>
<evidence type="ECO:0000313" key="3">
    <source>
        <dbReference type="Proteomes" id="UP001153555"/>
    </source>
</evidence>
<dbReference type="EMBL" id="CACSLK010023397">
    <property type="protein sequence ID" value="CAA0822323.1"/>
    <property type="molecule type" value="Genomic_DNA"/>
</dbReference>
<comment type="caution">
    <text evidence="2">The sequence shown here is derived from an EMBL/GenBank/DDBJ whole genome shotgun (WGS) entry which is preliminary data.</text>
</comment>
<gene>
    <name evidence="2" type="ORF">SHERM_LOCUS12031</name>
</gene>
<feature type="non-terminal residue" evidence="2">
    <location>
        <position position="1"/>
    </location>
</feature>
<dbReference type="OrthoDB" id="6270329at2759"/>
<proteinExistence type="predicted"/>
<feature type="domain" description="Di19 C-terminal" evidence="1">
    <location>
        <begin position="2"/>
        <end position="30"/>
    </location>
</feature>
<accession>A0A9N7MXW0</accession>
<dbReference type="Pfam" id="PF14571">
    <property type="entry name" value="Di19_C"/>
    <property type="match status" value="1"/>
</dbReference>